<gene>
    <name evidence="5 8" type="primary">menE</name>
    <name evidence="8" type="ORF">SAMEA4384403_00931</name>
</gene>
<evidence type="ECO:0000313" key="8">
    <source>
        <dbReference type="EMBL" id="SNV63260.1"/>
    </source>
</evidence>
<dbReference type="InterPro" id="IPR042099">
    <property type="entry name" value="ANL_N_sf"/>
</dbReference>
<sequence length="467" mass="53242">MLHWIENRANEMPNKIAIKQSDYFMTYETLLQKAKNYAYFFEQLNHKRVAFYIQNDIEHIPLILGAWLQHIEIVMINTKLSAKEIEEQLSRINVTCVLSYKTLNIKQEIVMINEIKHDIEIENIAPFDMNRIASIMFTSGTTGPAKAVPQTFLNHYYSALGCKESLGFDESTIWLSVLPIYHISGLSVLIRCLIAGFTLVLEPKFEVEKVMNIIKQGDVTHISLVPQTLQWLMNSGLNQPFNLQKILLGGAKLSDALILEALNKNLPIYNSFGMTETCSQFVTASPKMLMEEPRTVGKLPSNVKLQVINQDENGHGELTLSGGNVMNGYLTSSHPQDDFVDGFFKTGDIGSIDDNGFVFIYDRRKDLIISGGENIYPFEIEQIILRHKDIINCVAVPSDDLNWGQVPVLVYEARNEVSTNELVQLLTDNLAKYKHPKQFYRINQLPRTSTGKLSRYKVKEWVMNEKE</sequence>
<evidence type="ECO:0000259" key="7">
    <source>
        <dbReference type="Pfam" id="PF13193"/>
    </source>
</evidence>
<comment type="pathway">
    <text evidence="5">Quinol/quinone metabolism; menaquinone biosynthesis.</text>
</comment>
<dbReference type="InterPro" id="IPR010192">
    <property type="entry name" value="MenE"/>
</dbReference>
<comment type="function">
    <text evidence="5">Converts 2-succinylbenzoate (OSB) to 2-succinylbenzoyl-CoA (OSB-CoA).</text>
</comment>
<dbReference type="GO" id="GO:0005524">
    <property type="term" value="F:ATP binding"/>
    <property type="evidence" value="ECO:0007669"/>
    <property type="project" value="UniProtKB-KW"/>
</dbReference>
<keyword evidence="3 5" id="KW-0547">Nucleotide-binding</keyword>
<dbReference type="InterPro" id="IPR020845">
    <property type="entry name" value="AMP-binding_CS"/>
</dbReference>
<evidence type="ECO:0000259" key="6">
    <source>
        <dbReference type="Pfam" id="PF00501"/>
    </source>
</evidence>
<comment type="pathway">
    <text evidence="5">Quinol/quinone metabolism; 1,4-dihydroxy-2-naphthoate biosynthesis; 1,4-dihydroxy-2-naphthoate from chorismate: step 5/7.</text>
</comment>
<dbReference type="EC" id="6.2.1.26" evidence="5"/>
<dbReference type="PANTHER" id="PTHR43201">
    <property type="entry name" value="ACYL-COA SYNTHETASE"/>
    <property type="match status" value="1"/>
</dbReference>
<evidence type="ECO:0000256" key="5">
    <source>
        <dbReference type="HAMAP-Rule" id="MF_00731"/>
    </source>
</evidence>
<dbReference type="NCBIfam" id="TIGR01923">
    <property type="entry name" value="menE"/>
    <property type="match status" value="1"/>
</dbReference>
<dbReference type="UniPathway" id="UPA00079"/>
<dbReference type="UniPathway" id="UPA01057">
    <property type="reaction ID" value="UER00166"/>
</dbReference>
<dbReference type="PROSITE" id="PS00455">
    <property type="entry name" value="AMP_BINDING"/>
    <property type="match status" value="1"/>
</dbReference>
<dbReference type="GO" id="GO:0009234">
    <property type="term" value="P:menaquinone biosynthetic process"/>
    <property type="evidence" value="ECO:0007669"/>
    <property type="project" value="UniProtKB-UniRule"/>
</dbReference>
<dbReference type="HAMAP" id="MF_00731">
    <property type="entry name" value="MenE"/>
    <property type="match status" value="1"/>
</dbReference>
<feature type="domain" description="AMP-binding enzyme C-terminal" evidence="7">
    <location>
        <begin position="379"/>
        <end position="452"/>
    </location>
</feature>
<dbReference type="Pfam" id="PF00501">
    <property type="entry name" value="AMP-binding"/>
    <property type="match status" value="1"/>
</dbReference>
<organism evidence="8 9">
    <name type="scientific">Mammaliicoccus stepanovicii</name>
    <dbReference type="NCBI Taxonomy" id="643214"/>
    <lineage>
        <taxon>Bacteria</taxon>
        <taxon>Bacillati</taxon>
        <taxon>Bacillota</taxon>
        <taxon>Bacilli</taxon>
        <taxon>Bacillales</taxon>
        <taxon>Staphylococcaceae</taxon>
        <taxon>Mammaliicoccus</taxon>
    </lineage>
</organism>
<dbReference type="Pfam" id="PF13193">
    <property type="entry name" value="AMP-binding_C"/>
    <property type="match status" value="1"/>
</dbReference>
<feature type="domain" description="AMP-dependent synthetase/ligase" evidence="6">
    <location>
        <begin position="6"/>
        <end position="330"/>
    </location>
</feature>
<dbReference type="Gene3D" id="3.30.300.30">
    <property type="match status" value="1"/>
</dbReference>
<keyword evidence="1 5" id="KW-0474">Menaquinone biosynthesis</keyword>
<dbReference type="SUPFAM" id="SSF56801">
    <property type="entry name" value="Acetyl-CoA synthetase-like"/>
    <property type="match status" value="1"/>
</dbReference>
<dbReference type="AlphaFoldDB" id="A0A239YWX4"/>
<keyword evidence="2 5" id="KW-0436">Ligase</keyword>
<dbReference type="InterPro" id="IPR045851">
    <property type="entry name" value="AMP-bd_C_sf"/>
</dbReference>
<evidence type="ECO:0000256" key="3">
    <source>
        <dbReference type="ARBA" id="ARBA00022741"/>
    </source>
</evidence>
<reference evidence="8 9" key="1">
    <citation type="submission" date="2017-06" db="EMBL/GenBank/DDBJ databases">
        <authorList>
            <consortium name="Pathogen Informatics"/>
        </authorList>
    </citation>
    <scope>NUCLEOTIDE SEQUENCE [LARGE SCALE GENOMIC DNA]</scope>
    <source>
        <strain evidence="8 9">NCTC13839</strain>
    </source>
</reference>
<evidence type="ECO:0000256" key="2">
    <source>
        <dbReference type="ARBA" id="ARBA00022598"/>
    </source>
</evidence>
<dbReference type="OrthoDB" id="9757771at2"/>
<dbReference type="Gene3D" id="3.40.50.12780">
    <property type="entry name" value="N-terminal domain of ligase-like"/>
    <property type="match status" value="1"/>
</dbReference>
<name>A0A239YWX4_9STAP</name>
<dbReference type="PANTHER" id="PTHR43201:SF5">
    <property type="entry name" value="MEDIUM-CHAIN ACYL-COA LIGASE ACSF2, MITOCHONDRIAL"/>
    <property type="match status" value="1"/>
</dbReference>
<comment type="catalytic activity">
    <reaction evidence="5">
        <text>2-succinylbenzoate + ATP + CoA = 2-succinylbenzoyl-CoA + AMP + diphosphate</text>
        <dbReference type="Rhea" id="RHEA:17009"/>
        <dbReference type="ChEBI" id="CHEBI:18325"/>
        <dbReference type="ChEBI" id="CHEBI:30616"/>
        <dbReference type="ChEBI" id="CHEBI:33019"/>
        <dbReference type="ChEBI" id="CHEBI:57287"/>
        <dbReference type="ChEBI" id="CHEBI:57364"/>
        <dbReference type="ChEBI" id="CHEBI:456215"/>
        <dbReference type="EC" id="6.2.1.26"/>
    </reaction>
</comment>
<dbReference type="EMBL" id="LT906462">
    <property type="protein sequence ID" value="SNV63260.1"/>
    <property type="molecule type" value="Genomic_DNA"/>
</dbReference>
<dbReference type="GO" id="GO:0031956">
    <property type="term" value="F:medium-chain fatty acid-CoA ligase activity"/>
    <property type="evidence" value="ECO:0007669"/>
    <property type="project" value="TreeGrafter"/>
</dbReference>
<accession>A0A239YWX4</accession>
<evidence type="ECO:0000256" key="4">
    <source>
        <dbReference type="ARBA" id="ARBA00022840"/>
    </source>
</evidence>
<dbReference type="InterPro" id="IPR025110">
    <property type="entry name" value="AMP-bd_C"/>
</dbReference>
<dbReference type="GO" id="GO:0008756">
    <property type="term" value="F:o-succinylbenzoate-CoA ligase activity"/>
    <property type="evidence" value="ECO:0007669"/>
    <property type="project" value="UniProtKB-UniRule"/>
</dbReference>
<keyword evidence="9" id="KW-1185">Reference proteome</keyword>
<evidence type="ECO:0000313" key="9">
    <source>
        <dbReference type="Proteomes" id="UP000242084"/>
    </source>
</evidence>
<comment type="similarity">
    <text evidence="5">Belongs to the ATP-dependent AMP-binding enzyme family. MenE subfamily.</text>
</comment>
<dbReference type="InterPro" id="IPR000873">
    <property type="entry name" value="AMP-dep_synth/lig_dom"/>
</dbReference>
<protein>
    <recommendedName>
        <fullName evidence="5">2-succinylbenzoate--CoA ligase</fullName>
        <ecNumber evidence="5">6.2.1.26</ecNumber>
    </recommendedName>
    <alternativeName>
        <fullName evidence="5">o-succinylbenzoyl-CoA synthetase</fullName>
        <shortName evidence="5">OSB-CoA synthetase</shortName>
    </alternativeName>
</protein>
<dbReference type="KEGG" id="sste:SAMEA4384403_0931"/>
<dbReference type="Proteomes" id="UP000242084">
    <property type="component" value="Chromosome 1"/>
</dbReference>
<keyword evidence="4 5" id="KW-0067">ATP-binding</keyword>
<proteinExistence type="inferred from homology"/>
<dbReference type="GO" id="GO:0006631">
    <property type="term" value="P:fatty acid metabolic process"/>
    <property type="evidence" value="ECO:0007669"/>
    <property type="project" value="TreeGrafter"/>
</dbReference>
<evidence type="ECO:0000256" key="1">
    <source>
        <dbReference type="ARBA" id="ARBA00022428"/>
    </source>
</evidence>
<dbReference type="RefSeq" id="WP_095087254.1">
    <property type="nucleotide sequence ID" value="NZ_BMDM01000002.1"/>
</dbReference>